<evidence type="ECO:0000313" key="7">
    <source>
        <dbReference type="EMBL" id="TPG63910.1"/>
    </source>
</evidence>
<dbReference type="Proteomes" id="UP000317663">
    <property type="component" value="Unassembled WGS sequence"/>
</dbReference>
<feature type="domain" description="Pectinesterase catalytic" evidence="6">
    <location>
        <begin position="202"/>
        <end position="359"/>
    </location>
</feature>
<dbReference type="InterPro" id="IPR012334">
    <property type="entry name" value="Pectin_lyas_fold"/>
</dbReference>
<dbReference type="InterPro" id="IPR000070">
    <property type="entry name" value="Pectinesterase_cat"/>
</dbReference>
<feature type="signal peptide" evidence="5">
    <location>
        <begin position="1"/>
        <end position="20"/>
    </location>
</feature>
<dbReference type="GO" id="GO:0030599">
    <property type="term" value="F:pectinesterase activity"/>
    <property type="evidence" value="ECO:0007669"/>
    <property type="project" value="UniProtKB-UniRule"/>
</dbReference>
<dbReference type="InterPro" id="IPR011050">
    <property type="entry name" value="Pectin_lyase_fold/virulence"/>
</dbReference>
<organism evidence="7 8">
    <name type="scientific">Ewingella americana</name>
    <dbReference type="NCBI Taxonomy" id="41202"/>
    <lineage>
        <taxon>Bacteria</taxon>
        <taxon>Pseudomonadati</taxon>
        <taxon>Pseudomonadota</taxon>
        <taxon>Gammaproteobacteria</taxon>
        <taxon>Enterobacterales</taxon>
        <taxon>Yersiniaceae</taxon>
        <taxon>Ewingella</taxon>
    </lineage>
</organism>
<feature type="active site" evidence="4">
    <location>
        <position position="290"/>
    </location>
</feature>
<accession>A0A502GRK6</accession>
<dbReference type="Pfam" id="PF01095">
    <property type="entry name" value="Pectinesterase"/>
    <property type="match status" value="1"/>
</dbReference>
<dbReference type="GO" id="GO:0042545">
    <property type="term" value="P:cell wall modification"/>
    <property type="evidence" value="ECO:0007669"/>
    <property type="project" value="UniProtKB-UniRule"/>
</dbReference>
<comment type="pathway">
    <text evidence="5">Glycan metabolism; pectin degradation; 2-dehydro-3-deoxy-D-gluconate from pectin: step 1/5.</text>
</comment>
<evidence type="ECO:0000256" key="5">
    <source>
        <dbReference type="RuleBase" id="RU000589"/>
    </source>
</evidence>
<dbReference type="Gene3D" id="2.160.20.10">
    <property type="entry name" value="Single-stranded right-handed beta-helix, Pectin lyase-like"/>
    <property type="match status" value="1"/>
</dbReference>
<evidence type="ECO:0000313" key="8">
    <source>
        <dbReference type="Proteomes" id="UP000317663"/>
    </source>
</evidence>
<comment type="similarity">
    <text evidence="1">Belongs to the pectinesterase family.</text>
</comment>
<evidence type="ECO:0000259" key="6">
    <source>
        <dbReference type="Pfam" id="PF01095"/>
    </source>
</evidence>
<dbReference type="GO" id="GO:0009279">
    <property type="term" value="C:cell outer membrane"/>
    <property type="evidence" value="ECO:0007669"/>
    <property type="project" value="TreeGrafter"/>
</dbReference>
<dbReference type="EMBL" id="RCZD01000002">
    <property type="protein sequence ID" value="TPG63910.1"/>
    <property type="molecule type" value="Genomic_DNA"/>
</dbReference>
<dbReference type="GO" id="GO:0045490">
    <property type="term" value="P:pectin catabolic process"/>
    <property type="evidence" value="ECO:0007669"/>
    <property type="project" value="UniProtKB-UniRule"/>
</dbReference>
<dbReference type="PROSITE" id="PS51257">
    <property type="entry name" value="PROKAR_LIPOPROTEIN"/>
    <property type="match status" value="1"/>
</dbReference>
<feature type="chain" id="PRO_5021509422" description="Pectinesterase" evidence="5">
    <location>
        <begin position="21"/>
        <end position="438"/>
    </location>
</feature>
<evidence type="ECO:0000256" key="1">
    <source>
        <dbReference type="ARBA" id="ARBA00008891"/>
    </source>
</evidence>
<dbReference type="AlphaFoldDB" id="A0A502GRK6"/>
<comment type="caution">
    <text evidence="7">The sequence shown here is derived from an EMBL/GenBank/DDBJ whole genome shotgun (WGS) entry which is preliminary data.</text>
</comment>
<dbReference type="NCBIfam" id="NF007822">
    <property type="entry name" value="PRK10531.1"/>
    <property type="match status" value="1"/>
</dbReference>
<sequence length="438" mass="47164">MKLSTLSRACAMLSVSLVLAACSSSHEGMSSQVAPGTAADPILSPDEAAHFTPKNYLAFGGRSLQVQQQGWFPKLVETGDVKTDFVVGPQMGTDGAAYTNIQQALEAALRVRNHGERVFIKILPGTYNGTVYIPSGAPPITLFGTGTTAGDVVIQQGLEASVTPATYRATLSSNGEFIPGNRAWYMFNNCATQKAETIGVGCTATVWSQSSGLQIQNMTISNSLLDTVDAGDHPAVALRTDGDNILLDNVHLIGRQNTLMLTTANVKNQQDNSRYSRAYVHNSRIEGDVDYVFGRSSAVFDQVEFHTVSSRGVKQPSIFAPNTPANVPYGFLVTNSTLTTDRGFEGQAVKAQLGRAWDEGAENGGYIAGTTPNSQLVIRDSQIDSGYNQLHPWGDAAFSGRAFTGNVPKDEKQQRNLNDVNFNRLWQYNNIMTPPAAK</sequence>
<evidence type="ECO:0000256" key="3">
    <source>
        <dbReference type="ARBA" id="ARBA00023085"/>
    </source>
</evidence>
<dbReference type="InterPro" id="IPR033131">
    <property type="entry name" value="Pectinesterase_Asp_AS"/>
</dbReference>
<name>A0A502GRK6_9GAMM</name>
<proteinExistence type="inferred from homology"/>
<reference evidence="7 8" key="1">
    <citation type="journal article" date="2019" name="Environ. Microbiol.">
        <title>Species interactions and distinct microbial communities in high Arctic permafrost affected cryosols are associated with the CH4 and CO2 gas fluxes.</title>
        <authorList>
            <person name="Altshuler I."/>
            <person name="Hamel J."/>
            <person name="Turney S."/>
            <person name="Magnuson E."/>
            <person name="Levesque R."/>
            <person name="Greer C."/>
            <person name="Whyte L.G."/>
        </authorList>
    </citation>
    <scope>NUCLEOTIDE SEQUENCE [LARGE SCALE GENOMIC DNA]</scope>
    <source>
        <strain evidence="7 8">E4</strain>
    </source>
</reference>
<dbReference type="PANTHER" id="PTHR31321:SF57">
    <property type="entry name" value="PECTINESTERASE 53-RELATED"/>
    <property type="match status" value="1"/>
</dbReference>
<gene>
    <name evidence="7" type="ORF">EAH77_03495</name>
</gene>
<keyword evidence="2 5" id="KW-0378">Hydrolase</keyword>
<dbReference type="EC" id="3.1.1.11" evidence="5"/>
<protein>
    <recommendedName>
        <fullName evidence="5">Pectinesterase</fullName>
        <ecNumber evidence="5">3.1.1.11</ecNumber>
    </recommendedName>
</protein>
<dbReference type="PROSITE" id="PS00503">
    <property type="entry name" value="PECTINESTERASE_2"/>
    <property type="match status" value="1"/>
</dbReference>
<evidence type="ECO:0000256" key="4">
    <source>
        <dbReference type="PROSITE-ProRule" id="PRU10040"/>
    </source>
</evidence>
<keyword evidence="8" id="KW-1185">Reference proteome</keyword>
<dbReference type="SUPFAM" id="SSF51126">
    <property type="entry name" value="Pectin lyase-like"/>
    <property type="match status" value="1"/>
</dbReference>
<dbReference type="OrthoDB" id="264773at2"/>
<dbReference type="RefSeq" id="WP_140470436.1">
    <property type="nucleotide sequence ID" value="NZ_RCZD01000002.1"/>
</dbReference>
<keyword evidence="5" id="KW-0732">Signal</keyword>
<dbReference type="UniPathway" id="UPA00545">
    <property type="reaction ID" value="UER00823"/>
</dbReference>
<evidence type="ECO:0000256" key="2">
    <source>
        <dbReference type="ARBA" id="ARBA00022801"/>
    </source>
</evidence>
<keyword evidence="3 5" id="KW-0063">Aspartyl esterase</keyword>
<comment type="catalytic activity">
    <reaction evidence="5">
        <text>[(1-&gt;4)-alpha-D-galacturonosyl methyl ester](n) + n H2O = [(1-&gt;4)-alpha-D-galacturonosyl](n) + n methanol + n H(+)</text>
        <dbReference type="Rhea" id="RHEA:22380"/>
        <dbReference type="Rhea" id="RHEA-COMP:14570"/>
        <dbReference type="Rhea" id="RHEA-COMP:14573"/>
        <dbReference type="ChEBI" id="CHEBI:15377"/>
        <dbReference type="ChEBI" id="CHEBI:15378"/>
        <dbReference type="ChEBI" id="CHEBI:17790"/>
        <dbReference type="ChEBI" id="CHEBI:140522"/>
        <dbReference type="ChEBI" id="CHEBI:140523"/>
        <dbReference type="EC" id="3.1.1.11"/>
    </reaction>
</comment>
<dbReference type="PANTHER" id="PTHR31321">
    <property type="entry name" value="ACYL-COA THIOESTER HYDROLASE YBHC-RELATED"/>
    <property type="match status" value="1"/>
</dbReference>